<evidence type="ECO:0000256" key="4">
    <source>
        <dbReference type="ARBA" id="ARBA00022798"/>
    </source>
</evidence>
<reference evidence="9 10" key="1">
    <citation type="submission" date="2017-05" db="EMBL/GenBank/DDBJ databases">
        <authorList>
            <person name="Song R."/>
            <person name="Chenine A.L."/>
            <person name="Ruprecht R.M."/>
        </authorList>
    </citation>
    <scope>NUCLEOTIDE SEQUENCE [LARGE SCALE GENOMIC DNA]</scope>
    <source>
        <strain evidence="9 10">CECT 8898</strain>
    </source>
</reference>
<dbReference type="GO" id="GO:0046168">
    <property type="term" value="P:glycerol-3-phosphate catabolic process"/>
    <property type="evidence" value="ECO:0007669"/>
    <property type="project" value="TreeGrafter"/>
</dbReference>
<evidence type="ECO:0000259" key="7">
    <source>
        <dbReference type="Pfam" id="PF01266"/>
    </source>
</evidence>
<dbReference type="EMBL" id="FXYF01000006">
    <property type="protein sequence ID" value="SMX42024.1"/>
    <property type="molecule type" value="Genomic_DNA"/>
</dbReference>
<comment type="cofactor">
    <cofactor evidence="1">
        <name>FAD</name>
        <dbReference type="ChEBI" id="CHEBI:57692"/>
    </cofactor>
</comment>
<dbReference type="GO" id="GO:0004368">
    <property type="term" value="F:glycerol-3-phosphate dehydrogenase (quinone) activity"/>
    <property type="evidence" value="ECO:0007669"/>
    <property type="project" value="UniProtKB-EC"/>
</dbReference>
<evidence type="ECO:0000256" key="1">
    <source>
        <dbReference type="ARBA" id="ARBA00001974"/>
    </source>
</evidence>
<keyword evidence="4" id="KW-0319">Glycerol metabolism</keyword>
<name>A0A238KHE9_9RHOB</name>
<evidence type="ECO:0000313" key="9">
    <source>
        <dbReference type="EMBL" id="SMX42024.1"/>
    </source>
</evidence>
<evidence type="ECO:0000313" key="10">
    <source>
        <dbReference type="Proteomes" id="UP000207598"/>
    </source>
</evidence>
<dbReference type="InterPro" id="IPR031656">
    <property type="entry name" value="DAO_C"/>
</dbReference>
<dbReference type="InterPro" id="IPR038299">
    <property type="entry name" value="DAO_C_sf"/>
</dbReference>
<dbReference type="Proteomes" id="UP000207598">
    <property type="component" value="Unassembled WGS sequence"/>
</dbReference>
<feature type="domain" description="Alpha-glycerophosphate oxidase C-terminal" evidence="8">
    <location>
        <begin position="416"/>
        <end position="537"/>
    </location>
</feature>
<organism evidence="9 10">
    <name type="scientific">Maliponia aquimaris</name>
    <dbReference type="NCBI Taxonomy" id="1673631"/>
    <lineage>
        <taxon>Bacteria</taxon>
        <taxon>Pseudomonadati</taxon>
        <taxon>Pseudomonadota</taxon>
        <taxon>Alphaproteobacteria</taxon>
        <taxon>Rhodobacterales</taxon>
        <taxon>Paracoccaceae</taxon>
        <taxon>Maliponia</taxon>
    </lineage>
</organism>
<evidence type="ECO:0000259" key="8">
    <source>
        <dbReference type="Pfam" id="PF16901"/>
    </source>
</evidence>
<keyword evidence="10" id="KW-1185">Reference proteome</keyword>
<keyword evidence="6 9" id="KW-0560">Oxidoreductase</keyword>
<dbReference type="SUPFAM" id="SSF51905">
    <property type="entry name" value="FAD/NAD(P)-binding domain"/>
    <property type="match status" value="1"/>
</dbReference>
<dbReference type="InterPro" id="IPR036188">
    <property type="entry name" value="FAD/NAD-bd_sf"/>
</dbReference>
<dbReference type="Gene3D" id="3.30.9.10">
    <property type="entry name" value="D-Amino Acid Oxidase, subunit A, domain 2"/>
    <property type="match status" value="1"/>
</dbReference>
<dbReference type="PROSITE" id="PS00978">
    <property type="entry name" value="FAD_G3PDH_2"/>
    <property type="match status" value="1"/>
</dbReference>
<dbReference type="PANTHER" id="PTHR11985:SF35">
    <property type="entry name" value="ANAEROBIC GLYCEROL-3-PHOSPHATE DEHYDROGENASE SUBUNIT A"/>
    <property type="match status" value="1"/>
</dbReference>
<evidence type="ECO:0000256" key="2">
    <source>
        <dbReference type="ARBA" id="ARBA00007330"/>
    </source>
</evidence>
<proteinExistence type="inferred from homology"/>
<dbReference type="PRINTS" id="PR01001">
    <property type="entry name" value="FADG3PDH"/>
</dbReference>
<dbReference type="Gene3D" id="1.10.8.870">
    <property type="entry name" value="Alpha-glycerophosphate oxidase, cap domain"/>
    <property type="match status" value="1"/>
</dbReference>
<sequence length="559" mass="61754">MDRIRSGQVPRILIVGGGINGVGTFRDLAAQGVAALLVDAGDLSSGTSAAPSRLIHGGLRYLETGETALVRESLIERNLLLKNARHVVHPLPVWIPLRSWFGGAASAALRFFRLKKTPGRKGAIPVEIGLWAYDLFGRLHRTMPTHRLMSASRARREMPALAPDVRAVAEFYDARISHPERLVLELAADAEADCPEAMAVPYLAAGAQRDGAITLHDRLTGDTLTVRPSVVINASGAWVDKVQAGLGFQGRLMGGTRGTHMVMRNPQLSADLGGRMLYFETHDFRACLALPLDADHVYVGTTDIRTDDPDDRRYTEAEIDYIFDVLRPVLPGVDWRREDIVFVMAGIRPLPYQDDKVAATGAISRDHRIDRFDPTPERPFQTFTLVGGKWTTYRAFAEQATDAVLKHIGAQRRTGTDSLPIGGTRGLPERGAATQAWIRDMAQETGLPLDRCAKLAERYGSAARRYALAEARDNRHFDTLTDYTPAEIALICQDERVCRLEDIVLRRTLLAFEGRTRRAELQELADLAAAVLGWDAGERDRQLGDLVALLRDRHKVEVA</sequence>
<keyword evidence="3" id="KW-0285">Flavoprotein</keyword>
<comment type="similarity">
    <text evidence="2">Belongs to the FAD-dependent glycerol-3-phosphate dehydrogenase family.</text>
</comment>
<dbReference type="Gene3D" id="3.50.50.60">
    <property type="entry name" value="FAD/NAD(P)-binding domain"/>
    <property type="match status" value="1"/>
</dbReference>
<dbReference type="GO" id="GO:0006071">
    <property type="term" value="P:glycerol metabolic process"/>
    <property type="evidence" value="ECO:0007669"/>
    <property type="project" value="UniProtKB-KW"/>
</dbReference>
<protein>
    <submittedName>
        <fullName evidence="9">Aerobic glycerol-3-phosphate dehydrogenase</fullName>
        <ecNumber evidence="9">1.1.5.3</ecNumber>
    </submittedName>
</protein>
<evidence type="ECO:0000256" key="3">
    <source>
        <dbReference type="ARBA" id="ARBA00022630"/>
    </source>
</evidence>
<dbReference type="Pfam" id="PF01266">
    <property type="entry name" value="DAO"/>
    <property type="match status" value="1"/>
</dbReference>
<accession>A0A238KHE9</accession>
<dbReference type="EC" id="1.1.5.3" evidence="9"/>
<dbReference type="InterPro" id="IPR000447">
    <property type="entry name" value="G3P_DH_FAD-dep"/>
</dbReference>
<feature type="domain" description="FAD dependent oxidoreductase" evidence="7">
    <location>
        <begin position="11"/>
        <end position="354"/>
    </location>
</feature>
<dbReference type="PANTHER" id="PTHR11985">
    <property type="entry name" value="GLYCEROL-3-PHOSPHATE DEHYDROGENASE"/>
    <property type="match status" value="1"/>
</dbReference>
<dbReference type="InterPro" id="IPR006076">
    <property type="entry name" value="FAD-dep_OxRdtase"/>
</dbReference>
<gene>
    <name evidence="9" type="primary">glpD_1</name>
    <name evidence="9" type="ORF">MAA8898_02507</name>
</gene>
<dbReference type="AlphaFoldDB" id="A0A238KHE9"/>
<evidence type="ECO:0000256" key="5">
    <source>
        <dbReference type="ARBA" id="ARBA00022827"/>
    </source>
</evidence>
<evidence type="ECO:0000256" key="6">
    <source>
        <dbReference type="ARBA" id="ARBA00023002"/>
    </source>
</evidence>
<dbReference type="Pfam" id="PF16901">
    <property type="entry name" value="DAO_C"/>
    <property type="match status" value="1"/>
</dbReference>
<keyword evidence="5" id="KW-0274">FAD</keyword>